<dbReference type="Proteomes" id="UP000016944">
    <property type="component" value="Chromosome I"/>
</dbReference>
<dbReference type="EMBL" id="HG518322">
    <property type="protein sequence ID" value="CDI07362.1"/>
    <property type="molecule type" value="Genomic_DNA"/>
</dbReference>
<dbReference type="AlphaFoldDB" id="U4PQC3"/>
<organism evidence="1 2">
    <name type="scientific">Agrobacterium pusense</name>
    <dbReference type="NCBI Taxonomy" id="648995"/>
    <lineage>
        <taxon>Bacteria</taxon>
        <taxon>Pseudomonadati</taxon>
        <taxon>Pseudomonadota</taxon>
        <taxon>Alphaproteobacteria</taxon>
        <taxon>Hyphomicrobiales</taxon>
        <taxon>Rhizobiaceae</taxon>
        <taxon>Rhizobium/Agrobacterium group</taxon>
        <taxon>Agrobacterium</taxon>
    </lineage>
</organism>
<dbReference type="Gene3D" id="3.40.50.300">
    <property type="entry name" value="P-loop containing nucleotide triphosphate hydrolases"/>
    <property type="match status" value="1"/>
</dbReference>
<dbReference type="HOGENOM" id="CLU_377599_0_0_5"/>
<proteinExistence type="predicted"/>
<dbReference type="RefSeq" id="WP_022555574.1">
    <property type="nucleotide sequence ID" value="NC_022535.1"/>
</dbReference>
<sequence length="734" mass="80415">MQTLNLSLEDLRPFADLGTTVEETDDGLSVTRNGETLNIQKTANGYSFVDTLGAPRHFGSAAQVLLQSVFANLPQVARNQSILLSPQSTKRIKSGPVPVTLRMSEVFGGAAELPIADTPWKSLDQWLSAQQAAQAAESISLLLLDGPAGVGKTTIIRETALRRAENYDGSDPLILQIASRGRVLQNISDLIAFALQDLRSNLTVAQLVPLIRHGLIILAIDGFDELSDPNGFETAWSGLNALLANTRGSATFLLAGRETFVSTTTMQRQMKAVDPNRGDRLASLSIADPTPEGAKAWLLAQEGWSQELLSGRFVAPLFSQGSYALRPFFLDVIAQEPKSLAEDEPPTSDLLSYLVEVMIRREAEKFVDTLDPPDGRAAQVIYGAYVARFLEEVARDLAENQYEALSDDALDLIATVAASGVVPDDQIKAVVQRARTVVFLSNDIQAGHVRFAHEQLLQHFLAREALRSVGGGEIPRYIRRNFFGRESLDVFGHVARDRVDETKGFLAAVRHGLARPSRDRTHTNLAVLGVAAMCAAAPDGQSLSLEDLGISDLHFPFAAPPGITFRNVAISILHAAAADIREVNFKDGVSIATLELDRNSLLADPMPRPNILVWSGATITNPAEIEQQLNSPTSGENSQASPVWPDDLMELLGRIERYRPFWLRVEGDTGHERDQPGQKIVDHPRWPEVFEALKQLNLVTIRGLGASGSRSDFLHFRRDIRLAEHLEFHKRLVS</sequence>
<accession>U4PQC3</accession>
<name>U4PQC3_9HYPH</name>
<evidence type="ECO:0000313" key="2">
    <source>
        <dbReference type="Proteomes" id="UP000016944"/>
    </source>
</evidence>
<gene>
    <name evidence="1" type="ORF">BN877_I0447</name>
</gene>
<dbReference type="SUPFAM" id="SSF52540">
    <property type="entry name" value="P-loop containing nucleoside triphosphate hydrolases"/>
    <property type="match status" value="1"/>
</dbReference>
<dbReference type="InterPro" id="IPR027417">
    <property type="entry name" value="P-loop_NTPase"/>
</dbReference>
<evidence type="ECO:0000313" key="1">
    <source>
        <dbReference type="EMBL" id="CDI07362.1"/>
    </source>
</evidence>
<dbReference type="PATRIC" id="fig|424182.3.peg.435"/>
<protein>
    <recommendedName>
        <fullName evidence="3">NACHT domain-containing protein</fullName>
    </recommendedName>
</protein>
<dbReference type="KEGG" id="rir:BN877_I0447"/>
<evidence type="ECO:0008006" key="3">
    <source>
        <dbReference type="Google" id="ProtNLM"/>
    </source>
</evidence>
<reference evidence="1 2" key="1">
    <citation type="journal article" date="2013" name="Genome Announc.">
        <title>Complete Genome Sequence of the Sesbania Symbiont and Rice Growth-Promoting Endophyte Rhizobium sp. Strain IRBG74.</title>
        <authorList>
            <person name="Crook M.B."/>
            <person name="Mitra S."/>
            <person name="Ane J.M."/>
            <person name="Sadowsky M.J."/>
            <person name="Gyaneshwar P."/>
        </authorList>
    </citation>
    <scope>NUCLEOTIDE SEQUENCE [LARGE SCALE GENOMIC DNA]</scope>
    <source>
        <strain evidence="1 2">IRBG74</strain>
    </source>
</reference>